<sequence>MTNEDMATPRQTRGDVAHTIVKAGLSSVPVIGGAAVELFQHVVQPPLEKRRAEWMEQVGQRLKELEENGLDLESLQDNDQFISAAMHASQIALRTHQEEKLEALRNAVLNIATGQSPGEARQHMFLNFVDVMTETHIRILKLFQFPNSPPPQLFAGGLSNMLEHYIPEMRGQRELYDQMWSDLNSKGLVTTPSLHGMMSANGLMVKRTSEFGDSFLGFITMPE</sequence>
<name>A0A3D3R2L3_9PLAN</name>
<dbReference type="EMBL" id="DQAY01000033">
    <property type="protein sequence ID" value="HCO22448.1"/>
    <property type="molecule type" value="Genomic_DNA"/>
</dbReference>
<evidence type="ECO:0000313" key="1">
    <source>
        <dbReference type="EMBL" id="HCO22448.1"/>
    </source>
</evidence>
<dbReference type="AlphaFoldDB" id="A0A3D3R2L3"/>
<evidence type="ECO:0000313" key="2">
    <source>
        <dbReference type="Proteomes" id="UP000263642"/>
    </source>
</evidence>
<gene>
    <name evidence="1" type="ORF">DIT97_05070</name>
</gene>
<organism evidence="1 2">
    <name type="scientific">Gimesia maris</name>
    <dbReference type="NCBI Taxonomy" id="122"/>
    <lineage>
        <taxon>Bacteria</taxon>
        <taxon>Pseudomonadati</taxon>
        <taxon>Planctomycetota</taxon>
        <taxon>Planctomycetia</taxon>
        <taxon>Planctomycetales</taxon>
        <taxon>Planctomycetaceae</taxon>
        <taxon>Gimesia</taxon>
    </lineage>
</organism>
<proteinExistence type="predicted"/>
<accession>A0A3D3R2L3</accession>
<reference evidence="1 2" key="1">
    <citation type="journal article" date="2018" name="Nat. Biotechnol.">
        <title>A standardized bacterial taxonomy based on genome phylogeny substantially revises the tree of life.</title>
        <authorList>
            <person name="Parks D.H."/>
            <person name="Chuvochina M."/>
            <person name="Waite D.W."/>
            <person name="Rinke C."/>
            <person name="Skarshewski A."/>
            <person name="Chaumeil P.A."/>
            <person name="Hugenholtz P."/>
        </authorList>
    </citation>
    <scope>NUCLEOTIDE SEQUENCE [LARGE SCALE GENOMIC DNA]</scope>
    <source>
        <strain evidence="1">UBA9375</strain>
    </source>
</reference>
<evidence type="ECO:0008006" key="3">
    <source>
        <dbReference type="Google" id="ProtNLM"/>
    </source>
</evidence>
<protein>
    <recommendedName>
        <fullName evidence="3">DUF4393 domain-containing protein</fullName>
    </recommendedName>
</protein>
<comment type="caution">
    <text evidence="1">The sequence shown here is derived from an EMBL/GenBank/DDBJ whole genome shotgun (WGS) entry which is preliminary data.</text>
</comment>
<dbReference type="Proteomes" id="UP000263642">
    <property type="component" value="Unassembled WGS sequence"/>
</dbReference>